<proteinExistence type="predicted"/>
<dbReference type="PANTHER" id="PTHR34223">
    <property type="entry name" value="OS11G0201299 PROTEIN"/>
    <property type="match status" value="1"/>
</dbReference>
<accession>A0AAD7PEA0</accession>
<evidence type="ECO:0000313" key="3">
    <source>
        <dbReference type="Proteomes" id="UP001163823"/>
    </source>
</evidence>
<sequence>MSEGTNSTYTVAFSEDGKGKPTELLGSCSCLQFRFALFPFLSKFRRPQLQIRKRTTELYSQNPETELLVSSSMMIDELKGGTMSEGINSTYTDGFSEDGNGKPTCDFEEYDSDSVVKKSKNTILGAQNVEIYEEEDKEDRLSELPECLIHHIMSFMETKPVVQTCVLSKQWSVFIVVGEDLVERRGERRLYMLWLKCLKDLIMQKMLL</sequence>
<dbReference type="InterPro" id="IPR053781">
    <property type="entry name" value="F-box_AtFBL13-like"/>
</dbReference>
<name>A0AAD7PEA0_QUISA</name>
<dbReference type="InterPro" id="IPR036047">
    <property type="entry name" value="F-box-like_dom_sf"/>
</dbReference>
<comment type="caution">
    <text evidence="2">The sequence shown here is derived from an EMBL/GenBank/DDBJ whole genome shotgun (WGS) entry which is preliminary data.</text>
</comment>
<protein>
    <submittedName>
        <fullName evidence="2">F-box family protein</fullName>
    </submittedName>
</protein>
<feature type="domain" description="F-box" evidence="1">
    <location>
        <begin position="141"/>
        <end position="172"/>
    </location>
</feature>
<dbReference type="SUPFAM" id="SSF81383">
    <property type="entry name" value="F-box domain"/>
    <property type="match status" value="1"/>
</dbReference>
<dbReference type="InterPro" id="IPR001810">
    <property type="entry name" value="F-box_dom"/>
</dbReference>
<dbReference type="Gene3D" id="1.20.1280.50">
    <property type="match status" value="1"/>
</dbReference>
<gene>
    <name evidence="2" type="ORF">O6P43_027634</name>
</gene>
<evidence type="ECO:0000313" key="2">
    <source>
        <dbReference type="EMBL" id="KAJ7951615.1"/>
    </source>
</evidence>
<dbReference type="CDD" id="cd22160">
    <property type="entry name" value="F-box_AtFBL13-like"/>
    <property type="match status" value="1"/>
</dbReference>
<dbReference type="KEGG" id="qsa:O6P43_027634"/>
<organism evidence="2 3">
    <name type="scientific">Quillaja saponaria</name>
    <name type="common">Soap bark tree</name>
    <dbReference type="NCBI Taxonomy" id="32244"/>
    <lineage>
        <taxon>Eukaryota</taxon>
        <taxon>Viridiplantae</taxon>
        <taxon>Streptophyta</taxon>
        <taxon>Embryophyta</taxon>
        <taxon>Tracheophyta</taxon>
        <taxon>Spermatophyta</taxon>
        <taxon>Magnoliopsida</taxon>
        <taxon>eudicotyledons</taxon>
        <taxon>Gunneridae</taxon>
        <taxon>Pentapetalae</taxon>
        <taxon>rosids</taxon>
        <taxon>fabids</taxon>
        <taxon>Fabales</taxon>
        <taxon>Quillajaceae</taxon>
        <taxon>Quillaja</taxon>
    </lineage>
</organism>
<dbReference type="PANTHER" id="PTHR34223:SF51">
    <property type="entry name" value="OS06G0556300 PROTEIN"/>
    <property type="match status" value="1"/>
</dbReference>
<dbReference type="AlphaFoldDB" id="A0AAD7PEA0"/>
<dbReference type="Pfam" id="PF00646">
    <property type="entry name" value="F-box"/>
    <property type="match status" value="1"/>
</dbReference>
<evidence type="ECO:0000259" key="1">
    <source>
        <dbReference type="Pfam" id="PF00646"/>
    </source>
</evidence>
<dbReference type="Proteomes" id="UP001163823">
    <property type="component" value="Chromosome 11"/>
</dbReference>
<keyword evidence="3" id="KW-1185">Reference proteome</keyword>
<reference evidence="2" key="1">
    <citation type="journal article" date="2023" name="Science">
        <title>Elucidation of the pathway for biosynthesis of saponin adjuvants from the soapbark tree.</title>
        <authorList>
            <person name="Reed J."/>
            <person name="Orme A."/>
            <person name="El-Demerdash A."/>
            <person name="Owen C."/>
            <person name="Martin L.B.B."/>
            <person name="Misra R.C."/>
            <person name="Kikuchi S."/>
            <person name="Rejzek M."/>
            <person name="Martin A.C."/>
            <person name="Harkess A."/>
            <person name="Leebens-Mack J."/>
            <person name="Louveau T."/>
            <person name="Stephenson M.J."/>
            <person name="Osbourn A."/>
        </authorList>
    </citation>
    <scope>NUCLEOTIDE SEQUENCE</scope>
    <source>
        <strain evidence="2">S10</strain>
    </source>
</reference>
<dbReference type="EMBL" id="JARAOO010000011">
    <property type="protein sequence ID" value="KAJ7951615.1"/>
    <property type="molecule type" value="Genomic_DNA"/>
</dbReference>
<dbReference type="InterPro" id="IPR053197">
    <property type="entry name" value="F-box_SCFL_complex_component"/>
</dbReference>